<dbReference type="Proteomes" id="UP000184432">
    <property type="component" value="Unassembled WGS sequence"/>
</dbReference>
<feature type="transmembrane region" description="Helical" evidence="6">
    <location>
        <begin position="169"/>
        <end position="188"/>
    </location>
</feature>
<dbReference type="GO" id="GO:0005886">
    <property type="term" value="C:plasma membrane"/>
    <property type="evidence" value="ECO:0007669"/>
    <property type="project" value="TreeGrafter"/>
</dbReference>
<name>A0A1M6L6V3_9FLAO</name>
<dbReference type="PANTHER" id="PTHR10283:SF82">
    <property type="entry name" value="SOLUTE CARRIER FAMILY 13 MEMBER 2"/>
    <property type="match status" value="1"/>
</dbReference>
<dbReference type="PROSITE" id="PS01271">
    <property type="entry name" value="NA_SULFATE"/>
    <property type="match status" value="1"/>
</dbReference>
<keyword evidence="4 6" id="KW-1133">Transmembrane helix</keyword>
<evidence type="ECO:0000256" key="4">
    <source>
        <dbReference type="ARBA" id="ARBA00022989"/>
    </source>
</evidence>
<dbReference type="InterPro" id="IPR031312">
    <property type="entry name" value="Na/sul_symport_CS"/>
</dbReference>
<keyword evidence="8" id="KW-1185">Reference proteome</keyword>
<feature type="transmembrane region" description="Helical" evidence="6">
    <location>
        <begin position="35"/>
        <end position="58"/>
    </location>
</feature>
<sequence>MKTKTIGLIAGPVLFLFILFFLGPEGLSKEGLATLAIATWIAVWWITEAIPIAVTALLPFVLFPLTGVMPIKGVSGAFANPMIFLFLGGFILASAIEKTNLHKRIALTIIYRIGSNWNQVILGFMIATAFLSMWISNTATAVMMLPIGLAVVSQIQAEETIKNTMGRSLMLAMAYGCSIGGIATIIGTPTNVIFVGIAEELYGETISFAQWMMLGLPFSVLMLIIGWLYLTKKVFPITVEGIPGGKTAIKNQLDHLGKISYEEKAVLFVFGTVAICWMTSSFLLKHIIPGISDTLIAIAGSIVLFVIPSRKRQKLGIINWKTAENIPWGILLLFGGGLALAEGFKVSGLAEWIGNQLALFKMFPSLLLILAIVMVVNFLTEITSNVATAAMLMPVMAALALSIDVHPYFLMIGATIAASCAFMLPVATPPNAVVFGSGLLTIPKMMKVGLWMNIVSILITTILIYFVLPLIWDIALTPFPEIFK</sequence>
<proteinExistence type="predicted"/>
<dbReference type="PANTHER" id="PTHR10283">
    <property type="entry name" value="SOLUTE CARRIER FAMILY 13 MEMBER"/>
    <property type="match status" value="1"/>
</dbReference>
<reference evidence="8" key="1">
    <citation type="submission" date="2016-11" db="EMBL/GenBank/DDBJ databases">
        <authorList>
            <person name="Varghese N."/>
            <person name="Submissions S."/>
        </authorList>
    </citation>
    <scope>NUCLEOTIDE SEQUENCE [LARGE SCALE GENOMIC DNA]</scope>
    <source>
        <strain evidence="8">DSM 22623</strain>
    </source>
</reference>
<dbReference type="RefSeq" id="WP_073321717.1">
    <property type="nucleotide sequence ID" value="NZ_FQYP01000014.1"/>
</dbReference>
<comment type="subcellular location">
    <subcellularLocation>
        <location evidence="1">Membrane</location>
        <topology evidence="1">Multi-pass membrane protein</topology>
    </subcellularLocation>
</comment>
<feature type="transmembrane region" description="Helical" evidence="6">
    <location>
        <begin position="117"/>
        <end position="135"/>
    </location>
</feature>
<organism evidence="7 8">
    <name type="scientific">Aquimarina spongiae</name>
    <dbReference type="NCBI Taxonomy" id="570521"/>
    <lineage>
        <taxon>Bacteria</taxon>
        <taxon>Pseudomonadati</taxon>
        <taxon>Bacteroidota</taxon>
        <taxon>Flavobacteriia</taxon>
        <taxon>Flavobacteriales</taxon>
        <taxon>Flavobacteriaceae</taxon>
        <taxon>Aquimarina</taxon>
    </lineage>
</organism>
<feature type="transmembrane region" description="Helical" evidence="6">
    <location>
        <begin position="358"/>
        <end position="379"/>
    </location>
</feature>
<feature type="transmembrane region" description="Helical" evidence="6">
    <location>
        <begin position="265"/>
        <end position="284"/>
    </location>
</feature>
<feature type="transmembrane region" description="Helical" evidence="6">
    <location>
        <begin position="386"/>
        <end position="403"/>
    </location>
</feature>
<evidence type="ECO:0000256" key="5">
    <source>
        <dbReference type="ARBA" id="ARBA00023136"/>
    </source>
</evidence>
<feature type="transmembrane region" description="Helical" evidence="6">
    <location>
        <begin position="448"/>
        <end position="472"/>
    </location>
</feature>
<feature type="transmembrane region" description="Helical" evidence="6">
    <location>
        <begin position="409"/>
        <end position="427"/>
    </location>
</feature>
<dbReference type="AlphaFoldDB" id="A0A1M6L6V3"/>
<feature type="transmembrane region" description="Helical" evidence="6">
    <location>
        <begin position="208"/>
        <end position="230"/>
    </location>
</feature>
<dbReference type="OrthoDB" id="9766267at2"/>
<evidence type="ECO:0000256" key="6">
    <source>
        <dbReference type="SAM" id="Phobius"/>
    </source>
</evidence>
<dbReference type="NCBIfam" id="TIGR00785">
    <property type="entry name" value="dass"/>
    <property type="match status" value="1"/>
</dbReference>
<evidence type="ECO:0000256" key="3">
    <source>
        <dbReference type="ARBA" id="ARBA00022692"/>
    </source>
</evidence>
<accession>A0A1M6L6V3</accession>
<evidence type="ECO:0000313" key="8">
    <source>
        <dbReference type="Proteomes" id="UP000184432"/>
    </source>
</evidence>
<keyword evidence="2" id="KW-0813">Transport</keyword>
<dbReference type="GO" id="GO:0015141">
    <property type="term" value="F:succinate transmembrane transporter activity"/>
    <property type="evidence" value="ECO:0007669"/>
    <property type="project" value="UniProtKB-ARBA"/>
</dbReference>
<feature type="transmembrane region" description="Helical" evidence="6">
    <location>
        <begin position="78"/>
        <end position="96"/>
    </location>
</feature>
<gene>
    <name evidence="7" type="ORF">SAMN04488508_11425</name>
</gene>
<keyword evidence="3 6" id="KW-0812">Transmembrane</keyword>
<evidence type="ECO:0000256" key="2">
    <source>
        <dbReference type="ARBA" id="ARBA00022448"/>
    </source>
</evidence>
<feature type="transmembrane region" description="Helical" evidence="6">
    <location>
        <begin position="6"/>
        <end position="23"/>
    </location>
</feature>
<dbReference type="STRING" id="570521.SAMN04488508_11425"/>
<feature type="transmembrane region" description="Helical" evidence="6">
    <location>
        <begin position="328"/>
        <end position="346"/>
    </location>
</feature>
<keyword evidence="5 6" id="KW-0472">Membrane</keyword>
<protein>
    <submittedName>
        <fullName evidence="7">Solute carrier family 13 (Sodium-dependent dicarboxylate transporter), member 2/3/5</fullName>
    </submittedName>
</protein>
<feature type="transmembrane region" description="Helical" evidence="6">
    <location>
        <begin position="290"/>
        <end position="307"/>
    </location>
</feature>
<feature type="transmembrane region" description="Helical" evidence="6">
    <location>
        <begin position="141"/>
        <end position="157"/>
    </location>
</feature>
<dbReference type="EMBL" id="FQYP01000014">
    <property type="protein sequence ID" value="SHJ66902.1"/>
    <property type="molecule type" value="Genomic_DNA"/>
</dbReference>
<dbReference type="InterPro" id="IPR001898">
    <property type="entry name" value="SLC13A/DASS"/>
</dbReference>
<evidence type="ECO:0000313" key="7">
    <source>
        <dbReference type="EMBL" id="SHJ66902.1"/>
    </source>
</evidence>
<evidence type="ECO:0000256" key="1">
    <source>
        <dbReference type="ARBA" id="ARBA00004141"/>
    </source>
</evidence>
<dbReference type="CDD" id="cd01115">
    <property type="entry name" value="SLC13_permease"/>
    <property type="match status" value="1"/>
</dbReference>
<dbReference type="Pfam" id="PF00939">
    <property type="entry name" value="Na_sulph_symp"/>
    <property type="match status" value="1"/>
</dbReference>